<dbReference type="InterPro" id="IPR036084">
    <property type="entry name" value="Ser_inhib-like_sf"/>
</dbReference>
<feature type="signal peptide" evidence="3">
    <location>
        <begin position="1"/>
        <end position="20"/>
    </location>
</feature>
<evidence type="ECO:0000313" key="6">
    <source>
        <dbReference type="Proteomes" id="UP000075920"/>
    </source>
</evidence>
<sequence length="84" mass="9247">MRAIFALLIVAIFVFLGVSANGNKCGENEAFQRCGTGCERTCNNGDDWDKPCKLPCVDKCFCQDGYLRDSSGSCVRAWRCNPSL</sequence>
<accession>A0A182WCJ2</accession>
<keyword evidence="3" id="KW-0732">Signal</keyword>
<keyword evidence="6" id="KW-1185">Reference proteome</keyword>
<evidence type="ECO:0000256" key="2">
    <source>
        <dbReference type="ARBA" id="ARBA00023157"/>
    </source>
</evidence>
<dbReference type="EnsemblMetazoa" id="AMIN008079-RA">
    <property type="protein sequence ID" value="AMIN008079-PA"/>
    <property type="gene ID" value="AMIN008079"/>
</dbReference>
<proteinExistence type="predicted"/>
<protein>
    <recommendedName>
        <fullName evidence="4">TIL domain-containing protein</fullName>
    </recommendedName>
</protein>
<keyword evidence="2" id="KW-1015">Disulfide bond</keyword>
<feature type="domain" description="TIL" evidence="4">
    <location>
        <begin position="25"/>
        <end position="80"/>
    </location>
</feature>
<reference evidence="6" key="1">
    <citation type="submission" date="2013-03" db="EMBL/GenBank/DDBJ databases">
        <title>The Genome Sequence of Anopheles minimus MINIMUS1.</title>
        <authorList>
            <consortium name="The Broad Institute Genomics Platform"/>
            <person name="Neafsey D.E."/>
            <person name="Walton C."/>
            <person name="Walker B."/>
            <person name="Young S.K."/>
            <person name="Zeng Q."/>
            <person name="Gargeya S."/>
            <person name="Fitzgerald M."/>
            <person name="Haas B."/>
            <person name="Abouelleil A."/>
            <person name="Allen A.W."/>
            <person name="Alvarado L."/>
            <person name="Arachchi H.M."/>
            <person name="Berlin A.M."/>
            <person name="Chapman S.B."/>
            <person name="Gainer-Dewar J."/>
            <person name="Goldberg J."/>
            <person name="Griggs A."/>
            <person name="Gujja S."/>
            <person name="Hansen M."/>
            <person name="Howarth C."/>
            <person name="Imamovic A."/>
            <person name="Ireland A."/>
            <person name="Larimer J."/>
            <person name="McCowan C."/>
            <person name="Murphy C."/>
            <person name="Pearson M."/>
            <person name="Poon T.W."/>
            <person name="Priest M."/>
            <person name="Roberts A."/>
            <person name="Saif S."/>
            <person name="Shea T."/>
            <person name="Sisk P."/>
            <person name="Sykes S."/>
            <person name="Wortman J."/>
            <person name="Nusbaum C."/>
            <person name="Birren B."/>
        </authorList>
    </citation>
    <scope>NUCLEOTIDE SEQUENCE [LARGE SCALE GENOMIC DNA]</scope>
    <source>
        <strain evidence="6">MINIMUS1</strain>
    </source>
</reference>
<keyword evidence="1" id="KW-0646">Protease inhibitor</keyword>
<dbReference type="Proteomes" id="UP000075920">
    <property type="component" value="Unassembled WGS sequence"/>
</dbReference>
<name>A0A182WCJ2_9DIPT</name>
<dbReference type="InterPro" id="IPR002919">
    <property type="entry name" value="TIL_dom"/>
</dbReference>
<evidence type="ECO:0000256" key="3">
    <source>
        <dbReference type="SAM" id="SignalP"/>
    </source>
</evidence>
<dbReference type="STRING" id="112268.A0A182WCJ2"/>
<dbReference type="CDD" id="cd19941">
    <property type="entry name" value="TIL"/>
    <property type="match status" value="1"/>
</dbReference>
<feature type="chain" id="PRO_5008141115" description="TIL domain-containing protein" evidence="3">
    <location>
        <begin position="21"/>
        <end position="84"/>
    </location>
</feature>
<organism evidence="5 6">
    <name type="scientific">Anopheles minimus</name>
    <dbReference type="NCBI Taxonomy" id="112268"/>
    <lineage>
        <taxon>Eukaryota</taxon>
        <taxon>Metazoa</taxon>
        <taxon>Ecdysozoa</taxon>
        <taxon>Arthropoda</taxon>
        <taxon>Hexapoda</taxon>
        <taxon>Insecta</taxon>
        <taxon>Pterygota</taxon>
        <taxon>Neoptera</taxon>
        <taxon>Endopterygota</taxon>
        <taxon>Diptera</taxon>
        <taxon>Nematocera</taxon>
        <taxon>Culicoidea</taxon>
        <taxon>Culicidae</taxon>
        <taxon>Anophelinae</taxon>
        <taxon>Anopheles</taxon>
    </lineage>
</organism>
<evidence type="ECO:0000259" key="4">
    <source>
        <dbReference type="Pfam" id="PF01826"/>
    </source>
</evidence>
<dbReference type="FunFam" id="2.10.25.10:FF:000674">
    <property type="entry name" value="Mucin-2"/>
    <property type="match status" value="1"/>
</dbReference>
<evidence type="ECO:0000256" key="1">
    <source>
        <dbReference type="ARBA" id="ARBA00022690"/>
    </source>
</evidence>
<dbReference type="PANTHER" id="PTHR23259">
    <property type="entry name" value="RIDDLE"/>
    <property type="match status" value="1"/>
</dbReference>
<reference evidence="5" key="2">
    <citation type="submission" date="2020-05" db="UniProtKB">
        <authorList>
            <consortium name="EnsemblMetazoa"/>
        </authorList>
    </citation>
    <scope>IDENTIFICATION</scope>
    <source>
        <strain evidence="5">MINIMUS1</strain>
    </source>
</reference>
<dbReference type="Pfam" id="PF01826">
    <property type="entry name" value="TIL"/>
    <property type="match status" value="1"/>
</dbReference>
<dbReference type="PANTHER" id="PTHR23259:SF69">
    <property type="entry name" value="GEO11767P1-RELATED"/>
    <property type="match status" value="1"/>
</dbReference>
<dbReference type="Gene3D" id="2.10.25.10">
    <property type="entry name" value="Laminin"/>
    <property type="match status" value="1"/>
</dbReference>
<evidence type="ECO:0000313" key="5">
    <source>
        <dbReference type="EnsemblMetazoa" id="AMIN008079-PA"/>
    </source>
</evidence>
<dbReference type="GO" id="GO:0030414">
    <property type="term" value="F:peptidase inhibitor activity"/>
    <property type="evidence" value="ECO:0007669"/>
    <property type="project" value="UniProtKB-KW"/>
</dbReference>
<dbReference type="VEuPathDB" id="VectorBase:AMIN008079"/>
<dbReference type="InterPro" id="IPR051368">
    <property type="entry name" value="SerProtInhib-TIL_Domain"/>
</dbReference>
<dbReference type="SUPFAM" id="SSF57567">
    <property type="entry name" value="Serine protease inhibitors"/>
    <property type="match status" value="1"/>
</dbReference>
<dbReference type="AlphaFoldDB" id="A0A182WCJ2"/>